<protein>
    <submittedName>
        <fullName evidence="3">Cation:proton antiporter</fullName>
    </submittedName>
</protein>
<dbReference type="NCBIfam" id="TIGR01300">
    <property type="entry name" value="CPA3_mnhG_phaG"/>
    <property type="match status" value="1"/>
</dbReference>
<feature type="region of interest" description="Disordered" evidence="1">
    <location>
        <begin position="111"/>
        <end position="135"/>
    </location>
</feature>
<sequence length="135" mass="14056">MNGIEHLPPWAAVLTAVFLLTGAAVTLIGSLGLLRLGTFYERVHAPTLGTTLGTVFIAAASMVCFSVLESRAVLHEILIVILGAVTTPIALTVLVGAARFRDTAERAQLGEPVGRAMPHAAPGDASASRPTKCRN</sequence>
<dbReference type="Pfam" id="PF03334">
    <property type="entry name" value="PhaG_MnhG_YufB"/>
    <property type="match status" value="1"/>
</dbReference>
<evidence type="ECO:0000313" key="4">
    <source>
        <dbReference type="Proteomes" id="UP000669317"/>
    </source>
</evidence>
<evidence type="ECO:0000256" key="1">
    <source>
        <dbReference type="SAM" id="MobiDB-lite"/>
    </source>
</evidence>
<reference evidence="3 4" key="1">
    <citation type="submission" date="2021-03" db="EMBL/GenBank/DDBJ databases">
        <title>Genome Sequence of Bradyrhizobium vignae strain ISRA400.</title>
        <authorList>
            <person name="Tisa L.S."/>
            <person name="Svistoonoff S."/>
            <person name="Hocher V."/>
            <person name="Fall S."/>
            <person name="Zaiya A."/>
            <person name="Naing D."/>
            <person name="Niang N."/>
            <person name="Diouf A."/>
            <person name="Dasylva M.C."/>
            <person name="Toure O."/>
            <person name="Gueye M."/>
            <person name="Gully D."/>
            <person name="Tisseyre P."/>
            <person name="Simpson S."/>
            <person name="Morris K."/>
            <person name="Thomas W.K."/>
        </authorList>
    </citation>
    <scope>NUCLEOTIDE SEQUENCE [LARGE SCALE GENOMIC DNA]</scope>
    <source>
        <strain evidence="3 4">ISRA400</strain>
    </source>
</reference>
<dbReference type="Proteomes" id="UP000669317">
    <property type="component" value="Unassembled WGS sequence"/>
</dbReference>
<keyword evidence="2" id="KW-0472">Membrane</keyword>
<comment type="caution">
    <text evidence="3">The sequence shown here is derived from an EMBL/GenBank/DDBJ whole genome shotgun (WGS) entry which is preliminary data.</text>
</comment>
<gene>
    <name evidence="3" type="ORF">JWS04_26020</name>
</gene>
<organism evidence="3 4">
    <name type="scientific">Bradyrhizobium vignae</name>
    <dbReference type="NCBI Taxonomy" id="1549949"/>
    <lineage>
        <taxon>Bacteria</taxon>
        <taxon>Pseudomonadati</taxon>
        <taxon>Pseudomonadota</taxon>
        <taxon>Alphaproteobacteria</taxon>
        <taxon>Hyphomicrobiales</taxon>
        <taxon>Nitrobacteraceae</taxon>
        <taxon>Bradyrhizobium</taxon>
    </lineage>
</organism>
<dbReference type="EMBL" id="JAGIKT010000065">
    <property type="protein sequence ID" value="MBP0114461.1"/>
    <property type="molecule type" value="Genomic_DNA"/>
</dbReference>
<dbReference type="PANTHER" id="PTHR34703">
    <property type="entry name" value="ANTIPORTER SUBUNIT MNHG2-RELATED"/>
    <property type="match status" value="1"/>
</dbReference>
<proteinExistence type="predicted"/>
<feature type="transmembrane region" description="Helical" evidence="2">
    <location>
        <begin position="12"/>
        <end position="36"/>
    </location>
</feature>
<feature type="transmembrane region" description="Helical" evidence="2">
    <location>
        <begin position="48"/>
        <end position="68"/>
    </location>
</feature>
<feature type="transmembrane region" description="Helical" evidence="2">
    <location>
        <begin position="74"/>
        <end position="98"/>
    </location>
</feature>
<keyword evidence="4" id="KW-1185">Reference proteome</keyword>
<accession>A0ABS4A225</accession>
<dbReference type="PANTHER" id="PTHR34703:SF1">
    <property type="entry name" value="ANTIPORTER SUBUNIT MNHG2-RELATED"/>
    <property type="match status" value="1"/>
</dbReference>
<evidence type="ECO:0000256" key="2">
    <source>
        <dbReference type="SAM" id="Phobius"/>
    </source>
</evidence>
<name>A0ABS4A225_9BRAD</name>
<dbReference type="InterPro" id="IPR005133">
    <property type="entry name" value="PhaG_MnhG_YufB"/>
</dbReference>
<dbReference type="RefSeq" id="WP_209296053.1">
    <property type="nucleotide sequence ID" value="NZ_JAGIKT010000065.1"/>
</dbReference>
<evidence type="ECO:0000313" key="3">
    <source>
        <dbReference type="EMBL" id="MBP0114461.1"/>
    </source>
</evidence>
<keyword evidence="2" id="KW-0812">Transmembrane</keyword>
<keyword evidence="2" id="KW-1133">Transmembrane helix</keyword>